<dbReference type="KEGG" id="apre:CNX65_33930"/>
<protein>
    <recommendedName>
        <fullName evidence="3">Lipoprotein</fullName>
    </recommendedName>
</protein>
<dbReference type="RefSeq" id="WP_096497345.1">
    <property type="nucleotide sequence ID" value="NZ_CP023445.1"/>
</dbReference>
<name>A0A290ZFD7_9PSEU</name>
<reference evidence="1" key="1">
    <citation type="submission" date="2017-09" db="EMBL/GenBank/DDBJ databases">
        <title>Complete Genome Sequence of ansamitocin-producing Bacterium Actinosynnema pretiosum X47.</title>
        <authorList>
            <person name="Cao G."/>
            <person name="Zong G."/>
            <person name="Zhong C."/>
            <person name="Fu J."/>
        </authorList>
    </citation>
    <scope>NUCLEOTIDE SEQUENCE [LARGE SCALE GENOMIC DNA]</scope>
    <source>
        <strain evidence="1">X47</strain>
    </source>
</reference>
<gene>
    <name evidence="1" type="ORF">CNX65_33930</name>
</gene>
<evidence type="ECO:0008006" key="3">
    <source>
        <dbReference type="Google" id="ProtNLM"/>
    </source>
</evidence>
<keyword evidence="2" id="KW-1185">Reference proteome</keyword>
<dbReference type="PROSITE" id="PS51257">
    <property type="entry name" value="PROKAR_LIPOPROTEIN"/>
    <property type="match status" value="1"/>
</dbReference>
<proteinExistence type="predicted"/>
<evidence type="ECO:0000313" key="1">
    <source>
        <dbReference type="EMBL" id="ATE57694.1"/>
    </source>
</evidence>
<organism evidence="1 2">
    <name type="scientific">Actinosynnema pretiosum</name>
    <dbReference type="NCBI Taxonomy" id="42197"/>
    <lineage>
        <taxon>Bacteria</taxon>
        <taxon>Bacillati</taxon>
        <taxon>Actinomycetota</taxon>
        <taxon>Actinomycetes</taxon>
        <taxon>Pseudonocardiales</taxon>
        <taxon>Pseudonocardiaceae</taxon>
        <taxon>Actinosynnema</taxon>
    </lineage>
</organism>
<dbReference type="Proteomes" id="UP000218505">
    <property type="component" value="Chromosome"/>
</dbReference>
<dbReference type="AlphaFoldDB" id="A0A290ZFD7"/>
<accession>A0A290ZFD7</accession>
<evidence type="ECO:0000313" key="2">
    <source>
        <dbReference type="Proteomes" id="UP000218505"/>
    </source>
</evidence>
<dbReference type="EMBL" id="CP023445">
    <property type="protein sequence ID" value="ATE57694.1"/>
    <property type="molecule type" value="Genomic_DNA"/>
</dbReference>
<sequence length="108" mass="11911">MRRLGIALLALGFLLTGCSSEWQEDVRFKVIELHPAAENKAGELEKPYARMVIDQAEPKWLGPKAIDLDQLPAGVKVDDVLVCSVRRYDDNGFDDVEAKVTVGPCRAA</sequence>